<dbReference type="GO" id="GO:0005789">
    <property type="term" value="C:endoplasmic reticulum membrane"/>
    <property type="evidence" value="ECO:0007669"/>
    <property type="project" value="UniProtKB-SubCell"/>
</dbReference>
<keyword evidence="4" id="KW-0256">Endoplasmic reticulum</keyword>
<dbReference type="PANTHER" id="PTHR10868">
    <property type="entry name" value="SIGMA 1-TYPE OPIOID RECEPTOR-RELATED"/>
    <property type="match status" value="1"/>
</dbReference>
<evidence type="ECO:0000256" key="7">
    <source>
        <dbReference type="SAM" id="MobiDB-lite"/>
    </source>
</evidence>
<dbReference type="PANTHER" id="PTHR10868:SF1">
    <property type="entry name" value="SIGMA NON-OPIOID INTRACELLULAR RECEPTOR 1"/>
    <property type="match status" value="1"/>
</dbReference>
<gene>
    <name evidence="8" type="ORF">QVD17_26837</name>
</gene>
<proteinExistence type="inferred from homology"/>
<feature type="region of interest" description="Disordered" evidence="7">
    <location>
        <begin position="45"/>
        <end position="64"/>
    </location>
</feature>
<keyword evidence="5" id="KW-1133">Transmembrane helix</keyword>
<dbReference type="EMBL" id="JAUHHV010000007">
    <property type="protein sequence ID" value="KAK1417703.1"/>
    <property type="molecule type" value="Genomic_DNA"/>
</dbReference>
<evidence type="ECO:0000256" key="1">
    <source>
        <dbReference type="ARBA" id="ARBA00004586"/>
    </source>
</evidence>
<name>A0AAD8K814_TARER</name>
<evidence type="ECO:0000256" key="4">
    <source>
        <dbReference type="ARBA" id="ARBA00022824"/>
    </source>
</evidence>
<evidence type="ECO:0000256" key="2">
    <source>
        <dbReference type="ARBA" id="ARBA00007141"/>
    </source>
</evidence>
<evidence type="ECO:0008006" key="10">
    <source>
        <dbReference type="Google" id="ProtNLM"/>
    </source>
</evidence>
<dbReference type="AlphaFoldDB" id="A0AAD8K814"/>
<keyword evidence="3" id="KW-0812">Transmembrane</keyword>
<accession>A0AAD8K814</accession>
<evidence type="ECO:0000313" key="9">
    <source>
        <dbReference type="Proteomes" id="UP001229421"/>
    </source>
</evidence>
<comment type="subcellular location">
    <subcellularLocation>
        <location evidence="1">Endoplasmic reticulum membrane</location>
    </subcellularLocation>
</comment>
<dbReference type="InterPro" id="IPR006716">
    <property type="entry name" value="ERG2_sigma1_rcpt-like"/>
</dbReference>
<comment type="similarity">
    <text evidence="2">Belongs to the ERG2 family.</text>
</comment>
<evidence type="ECO:0000256" key="6">
    <source>
        <dbReference type="ARBA" id="ARBA00023136"/>
    </source>
</evidence>
<keyword evidence="9" id="KW-1185">Reference proteome</keyword>
<comment type="caution">
    <text evidence="8">The sequence shown here is derived from an EMBL/GenBank/DDBJ whole genome shotgun (WGS) entry which is preliminary data.</text>
</comment>
<evidence type="ECO:0000256" key="3">
    <source>
        <dbReference type="ARBA" id="ARBA00022692"/>
    </source>
</evidence>
<keyword evidence="6" id="KW-0472">Membrane</keyword>
<dbReference type="Proteomes" id="UP001229421">
    <property type="component" value="Unassembled WGS sequence"/>
</dbReference>
<evidence type="ECO:0000256" key="5">
    <source>
        <dbReference type="ARBA" id="ARBA00022989"/>
    </source>
</evidence>
<evidence type="ECO:0000313" key="8">
    <source>
        <dbReference type="EMBL" id="KAK1417703.1"/>
    </source>
</evidence>
<reference evidence="8" key="1">
    <citation type="journal article" date="2023" name="bioRxiv">
        <title>Improved chromosome-level genome assembly for marigold (Tagetes erecta).</title>
        <authorList>
            <person name="Jiang F."/>
            <person name="Yuan L."/>
            <person name="Wang S."/>
            <person name="Wang H."/>
            <person name="Xu D."/>
            <person name="Wang A."/>
            <person name="Fan W."/>
        </authorList>
    </citation>
    <scope>NUCLEOTIDE SEQUENCE</scope>
    <source>
        <strain evidence="8">WSJ</strain>
        <tissue evidence="8">Leaf</tissue>
    </source>
</reference>
<sequence>MEDDDTTFCFTPCRRDANCNCKICEASINATLDLLPISAQKTSLTKISSSKPSPPETPLFFDPGSISTPESEKSHVPVVNLNNRNDLKITGLKVKRKRMEIGCALMNKCVLVVCLSLVLKLGFSAVSSGVMETKLSPEIVREMSERSLGFNDVKEKLGFFNNEIQILVGGIEPSFKLPNWEIVQDGLMLRSRCRLYKSGMEEVSVWGWPLQTSGLIATDFDSRSFTILSGRVTEWSNGELSGVIRNTNASWEQGKWSASLWRLDENTWILEYKRNFVFDNTRPYSSAMEFLRFKTMRSFQWIKQLWRFSNSNHLAPT</sequence>
<organism evidence="8 9">
    <name type="scientific">Tagetes erecta</name>
    <name type="common">African marigold</name>
    <dbReference type="NCBI Taxonomy" id="13708"/>
    <lineage>
        <taxon>Eukaryota</taxon>
        <taxon>Viridiplantae</taxon>
        <taxon>Streptophyta</taxon>
        <taxon>Embryophyta</taxon>
        <taxon>Tracheophyta</taxon>
        <taxon>Spermatophyta</taxon>
        <taxon>Magnoliopsida</taxon>
        <taxon>eudicotyledons</taxon>
        <taxon>Gunneridae</taxon>
        <taxon>Pentapetalae</taxon>
        <taxon>asterids</taxon>
        <taxon>campanulids</taxon>
        <taxon>Asterales</taxon>
        <taxon>Asteraceae</taxon>
        <taxon>Asteroideae</taxon>
        <taxon>Heliantheae alliance</taxon>
        <taxon>Tageteae</taxon>
        <taxon>Tagetes</taxon>
    </lineage>
</organism>
<protein>
    <recommendedName>
        <fullName evidence="10">C-8 sterol isomerase</fullName>
    </recommendedName>
</protein>